<keyword evidence="3" id="KW-1185">Reference proteome</keyword>
<accession>A0A9P7KSH3</accession>
<dbReference type="Proteomes" id="UP000782241">
    <property type="component" value="Unassembled WGS sequence"/>
</dbReference>
<feature type="region of interest" description="Disordered" evidence="1">
    <location>
        <begin position="1"/>
        <end position="71"/>
    </location>
</feature>
<proteinExistence type="predicted"/>
<protein>
    <submittedName>
        <fullName evidence="2">Uncharacterized protein</fullName>
    </submittedName>
</protein>
<feature type="compositionally biased region" description="Polar residues" evidence="1">
    <location>
        <begin position="8"/>
        <end position="31"/>
    </location>
</feature>
<sequence>MASKIPEASTTDDFPTKQPSQVADVSESLQSPGRDKSHNVGRTGSSEPDIWIRPEAYERRQQRREQGDNEDDGIIDVLVCEFYVSTVAISGAF</sequence>
<dbReference type="AlphaFoldDB" id="A0A9P7KSH3"/>
<evidence type="ECO:0000313" key="2">
    <source>
        <dbReference type="EMBL" id="KAG5660898.1"/>
    </source>
</evidence>
<evidence type="ECO:0000313" key="3">
    <source>
        <dbReference type="Proteomes" id="UP000782241"/>
    </source>
</evidence>
<comment type="caution">
    <text evidence="2">The sequence shown here is derived from an EMBL/GenBank/DDBJ whole genome shotgun (WGS) entry which is preliminary data.</text>
</comment>
<name>A0A9P7KSH3_9HYPO</name>
<feature type="compositionally biased region" description="Basic and acidic residues" evidence="1">
    <location>
        <begin position="50"/>
        <end position="67"/>
    </location>
</feature>
<evidence type="ECO:0000256" key="1">
    <source>
        <dbReference type="SAM" id="MobiDB-lite"/>
    </source>
</evidence>
<organism evidence="2 3">
    <name type="scientific">Fusarium avenaceum</name>
    <dbReference type="NCBI Taxonomy" id="40199"/>
    <lineage>
        <taxon>Eukaryota</taxon>
        <taxon>Fungi</taxon>
        <taxon>Dikarya</taxon>
        <taxon>Ascomycota</taxon>
        <taxon>Pezizomycotina</taxon>
        <taxon>Sordariomycetes</taxon>
        <taxon>Hypocreomycetidae</taxon>
        <taxon>Hypocreales</taxon>
        <taxon>Nectriaceae</taxon>
        <taxon>Fusarium</taxon>
        <taxon>Fusarium tricinctum species complex</taxon>
    </lineage>
</organism>
<reference evidence="2" key="1">
    <citation type="submission" date="2021-04" db="EMBL/GenBank/DDBJ databases">
        <title>Draft genome of Fusarium avenaceum strain F156N33, isolated from an atmospheric sample in Virginia.</title>
        <authorList>
            <person name="Yang S."/>
            <person name="Vinatzer B.A."/>
            <person name="Coleman J."/>
        </authorList>
    </citation>
    <scope>NUCLEOTIDE SEQUENCE</scope>
    <source>
        <strain evidence="2">F156N33</strain>
    </source>
</reference>
<gene>
    <name evidence="2" type="ORF">KAF25_002541</name>
</gene>
<dbReference type="EMBL" id="JAGPUO010000008">
    <property type="protein sequence ID" value="KAG5660898.1"/>
    <property type="molecule type" value="Genomic_DNA"/>
</dbReference>